<dbReference type="Pfam" id="PF19834">
    <property type="entry name" value="DUF6314"/>
    <property type="match status" value="1"/>
</dbReference>
<feature type="domain" description="DUF6314" evidence="1">
    <location>
        <begin position="12"/>
        <end position="142"/>
    </location>
</feature>
<evidence type="ECO:0000313" key="3">
    <source>
        <dbReference type="Proteomes" id="UP001564626"/>
    </source>
</evidence>
<dbReference type="EMBL" id="JBGEHV010000001">
    <property type="protein sequence ID" value="MEY8037942.1"/>
    <property type="molecule type" value="Genomic_DNA"/>
</dbReference>
<evidence type="ECO:0000313" key="2">
    <source>
        <dbReference type="EMBL" id="MEY8037942.1"/>
    </source>
</evidence>
<dbReference type="Proteomes" id="UP001564626">
    <property type="component" value="Unassembled WGS sequence"/>
</dbReference>
<keyword evidence="3" id="KW-1185">Reference proteome</keyword>
<dbReference type="RefSeq" id="WP_369774464.1">
    <property type="nucleotide sequence ID" value="NZ_JBGEHV010000001.1"/>
</dbReference>
<evidence type="ECO:0000259" key="1">
    <source>
        <dbReference type="Pfam" id="PF19834"/>
    </source>
</evidence>
<accession>A0ABV4CD44</accession>
<sequence length="148" mass="17029">MPRPVPDLPQFLTGRWELRRRITDPAGRLLGTFTGHGCFTAAEAGWLDYRERGALRLGEHEGPASRHLRYELTGPGQARVHFGYGGFFHDLDLRPGRCGAEHPCRADRYRGEFEVVDADRWWQRWTVTGPAKDHVLTTWLHRCPHDES</sequence>
<name>A0ABV4CD44_9PSEU</name>
<organism evidence="2 3">
    <name type="scientific">Saccharopolyspora cebuensis</name>
    <dbReference type="NCBI Taxonomy" id="418759"/>
    <lineage>
        <taxon>Bacteria</taxon>
        <taxon>Bacillati</taxon>
        <taxon>Actinomycetota</taxon>
        <taxon>Actinomycetes</taxon>
        <taxon>Pseudonocardiales</taxon>
        <taxon>Pseudonocardiaceae</taxon>
        <taxon>Saccharopolyspora</taxon>
    </lineage>
</organism>
<reference evidence="2 3" key="1">
    <citation type="submission" date="2024-08" db="EMBL/GenBank/DDBJ databases">
        <title>Genome mining of Saccharopolyspora cebuensis PGLac3 from Nigerian medicinal plant.</title>
        <authorList>
            <person name="Ezeobiora C.E."/>
            <person name="Igbokwe N.H."/>
            <person name="Amin D.H."/>
            <person name="Mendie U.E."/>
        </authorList>
    </citation>
    <scope>NUCLEOTIDE SEQUENCE [LARGE SCALE GENOMIC DNA]</scope>
    <source>
        <strain evidence="2 3">PGLac3</strain>
    </source>
</reference>
<protein>
    <submittedName>
        <fullName evidence="2">DUF6314 family protein</fullName>
    </submittedName>
</protein>
<proteinExistence type="predicted"/>
<dbReference type="InterPro" id="IPR045632">
    <property type="entry name" value="DUF6314"/>
</dbReference>
<comment type="caution">
    <text evidence="2">The sequence shown here is derived from an EMBL/GenBank/DDBJ whole genome shotgun (WGS) entry which is preliminary data.</text>
</comment>
<gene>
    <name evidence="2" type="ORF">AB8O55_00885</name>
</gene>